<dbReference type="RefSeq" id="XP_046003727.1">
    <property type="nucleotide sequence ID" value="XM_046157708.1"/>
</dbReference>
<comment type="caution">
    <text evidence="2">The sequence shown here is derived from an EMBL/GenBank/DDBJ whole genome shotgun (WGS) entry which is preliminary data.</text>
</comment>
<feature type="region of interest" description="Disordered" evidence="1">
    <location>
        <begin position="32"/>
        <end position="67"/>
    </location>
</feature>
<dbReference type="EMBL" id="JAGTJQ010000021">
    <property type="protein sequence ID" value="KAH7007939.1"/>
    <property type="molecule type" value="Genomic_DNA"/>
</dbReference>
<organism evidence="2 3">
    <name type="scientific">Microdochium trichocladiopsis</name>
    <dbReference type="NCBI Taxonomy" id="1682393"/>
    <lineage>
        <taxon>Eukaryota</taxon>
        <taxon>Fungi</taxon>
        <taxon>Dikarya</taxon>
        <taxon>Ascomycota</taxon>
        <taxon>Pezizomycotina</taxon>
        <taxon>Sordariomycetes</taxon>
        <taxon>Xylariomycetidae</taxon>
        <taxon>Xylariales</taxon>
        <taxon>Microdochiaceae</taxon>
        <taxon>Microdochium</taxon>
    </lineage>
</organism>
<dbReference type="Proteomes" id="UP000756346">
    <property type="component" value="Unassembled WGS sequence"/>
</dbReference>
<name>A0A9P8XPA1_9PEZI</name>
<dbReference type="GeneID" id="70187254"/>
<protein>
    <submittedName>
        <fullName evidence="2">Uncharacterized protein</fullName>
    </submittedName>
</protein>
<proteinExistence type="predicted"/>
<feature type="compositionally biased region" description="Basic and acidic residues" evidence="1">
    <location>
        <begin position="97"/>
        <end position="106"/>
    </location>
</feature>
<evidence type="ECO:0000256" key="1">
    <source>
        <dbReference type="SAM" id="MobiDB-lite"/>
    </source>
</evidence>
<keyword evidence="3" id="KW-1185">Reference proteome</keyword>
<reference evidence="2" key="1">
    <citation type="journal article" date="2021" name="Nat. Commun.">
        <title>Genetic determinants of endophytism in the Arabidopsis root mycobiome.</title>
        <authorList>
            <person name="Mesny F."/>
            <person name="Miyauchi S."/>
            <person name="Thiergart T."/>
            <person name="Pickel B."/>
            <person name="Atanasova L."/>
            <person name="Karlsson M."/>
            <person name="Huettel B."/>
            <person name="Barry K.W."/>
            <person name="Haridas S."/>
            <person name="Chen C."/>
            <person name="Bauer D."/>
            <person name="Andreopoulos W."/>
            <person name="Pangilinan J."/>
            <person name="LaButti K."/>
            <person name="Riley R."/>
            <person name="Lipzen A."/>
            <person name="Clum A."/>
            <person name="Drula E."/>
            <person name="Henrissat B."/>
            <person name="Kohler A."/>
            <person name="Grigoriev I.V."/>
            <person name="Martin F.M."/>
            <person name="Hacquard S."/>
        </authorList>
    </citation>
    <scope>NUCLEOTIDE SEQUENCE</scope>
    <source>
        <strain evidence="2">MPI-CAGE-CH-0230</strain>
    </source>
</reference>
<evidence type="ECO:0000313" key="3">
    <source>
        <dbReference type="Proteomes" id="UP000756346"/>
    </source>
</evidence>
<accession>A0A9P8XPA1</accession>
<gene>
    <name evidence="2" type="ORF">B0I36DRAFT_356884</name>
</gene>
<dbReference type="AlphaFoldDB" id="A0A9P8XPA1"/>
<feature type="region of interest" description="Disordered" evidence="1">
    <location>
        <begin position="83"/>
        <end position="106"/>
    </location>
</feature>
<sequence>MMRHPGGVDLMTQKWGPAPSSVLRRCRDGLAPVPLTAGRRSSDRRRVPFGAQRIQGPHLTPVPGCEERRHSYVGLSTVLSLGAADSSRTTPNRPATPRHDSFLRCS</sequence>
<evidence type="ECO:0000313" key="2">
    <source>
        <dbReference type="EMBL" id="KAH7007939.1"/>
    </source>
</evidence>